<sequence length="614" mass="67069">MNTPSIPSSQPSGKLTALQIPSIDLCGNSGLGWTDLKDPQKGVALFAVTPVGTLKGDLIELLWNGQVIQSLFANPDRPSIDFSVLPQDIPDEPEVCEVFYRITPAAGGTPNDSPVRQVRVKRSVPGGLDTDNHTPYINDNLASVENLPSTIETPTDLPLSIAAWDNMEEGDVLRVFWASNEFVVENPPLPSGETGKPQTIVVPSALQKAAGNSENLAVYYEISDRVSNWSRYSLAAFTAVDILLTPAPTVKEAPEGVLDPLLAVEGATVVVAYPSMLDTDIIRVRWNGYEDVTHPVSRPGSPAKQVEFTVPPAAIASALGKTLEVTYIVSRDSNELESDVLTLTVQALPGSSLPTPKITQASYPGNVLRINQLNEDADLTIEAWPLIATGQRIWLRLESTARDGSDYNWNHPIWQNFAITSDTAQSTKVALSELQKLKHQAYLRLIMEVSFDGGETRTSFPVDNLIIISYYPVNGSENWESIPTLHFPVNGTVRCSDDMTVFMHVRPASLVSLGTTYPAFGSRTFETTGDNQFTINFNGLIKTLKMSHVGADATQDHITFYDMDQISIVEAQLLSGTGIVSQEIHLSRPCLFCKLSLGQHTLLLDNLSWTEWVP</sequence>
<protein>
    <submittedName>
        <fullName evidence="1">Uncharacterized protein</fullName>
    </submittedName>
</protein>
<evidence type="ECO:0000313" key="1">
    <source>
        <dbReference type="EMBL" id="QWU81746.1"/>
    </source>
</evidence>
<evidence type="ECO:0000313" key="2">
    <source>
        <dbReference type="Proteomes" id="UP000683401"/>
    </source>
</evidence>
<accession>A0ABX8HQP3</accession>
<dbReference type="RefSeq" id="WP_216703697.1">
    <property type="nucleotide sequence ID" value="NZ_CP076668.1"/>
</dbReference>
<gene>
    <name evidence="1" type="ORF">KQP88_17025</name>
</gene>
<proteinExistence type="predicted"/>
<name>A0ABX8HQP3_9PSED</name>
<organism evidence="1 2">
    <name type="scientific">Pseudomonas lijiangensis</name>
    <dbReference type="NCBI Taxonomy" id="2995658"/>
    <lineage>
        <taxon>Bacteria</taxon>
        <taxon>Pseudomonadati</taxon>
        <taxon>Pseudomonadota</taxon>
        <taxon>Gammaproteobacteria</taxon>
        <taxon>Pseudomonadales</taxon>
        <taxon>Pseudomonadaceae</taxon>
        <taxon>Pseudomonas</taxon>
    </lineage>
</organism>
<dbReference type="EMBL" id="CP076668">
    <property type="protein sequence ID" value="QWU81746.1"/>
    <property type="molecule type" value="Genomic_DNA"/>
</dbReference>
<keyword evidence="2" id="KW-1185">Reference proteome</keyword>
<dbReference type="Proteomes" id="UP000683401">
    <property type="component" value="Chromosome"/>
</dbReference>
<reference evidence="2" key="1">
    <citation type="submission" date="2021-06" db="EMBL/GenBank/DDBJ databases">
        <title>Identification of Pseudomonas cichorii causing bacterial leaf black spot of flue-cured tobacco, a new disease in China.</title>
        <authorList>
            <person name="Lu C.-H."/>
        </authorList>
    </citation>
    <scope>NUCLEOTIDE SEQUENCE [LARGE SCALE GENOMIC DNA]</scope>
    <source>
        <strain evidence="2">LJ2</strain>
    </source>
</reference>